<dbReference type="AlphaFoldDB" id="A0A1G5H5N1"/>
<reference evidence="2" key="1">
    <citation type="submission" date="2016-10" db="EMBL/GenBank/DDBJ databases">
        <authorList>
            <person name="Varghese N."/>
            <person name="Submissions S."/>
        </authorList>
    </citation>
    <scope>NUCLEOTIDE SEQUENCE [LARGE SCALE GENOMIC DNA]</scope>
    <source>
        <strain evidence="2">BL9</strain>
    </source>
</reference>
<accession>A0A1G5H5N1</accession>
<proteinExistence type="predicted"/>
<organism evidence="1 2">
    <name type="scientific">Paenibacillus polysaccharolyticus</name>
    <dbReference type="NCBI Taxonomy" id="582692"/>
    <lineage>
        <taxon>Bacteria</taxon>
        <taxon>Bacillati</taxon>
        <taxon>Bacillota</taxon>
        <taxon>Bacilli</taxon>
        <taxon>Bacillales</taxon>
        <taxon>Paenibacillaceae</taxon>
        <taxon>Paenibacillus</taxon>
    </lineage>
</organism>
<dbReference type="PROSITE" id="PS51257">
    <property type="entry name" value="PROKAR_LIPOPROTEIN"/>
    <property type="match status" value="1"/>
</dbReference>
<evidence type="ECO:0000313" key="1">
    <source>
        <dbReference type="EMBL" id="SCY59086.1"/>
    </source>
</evidence>
<gene>
    <name evidence="1" type="ORF">SAMN05720606_106229</name>
</gene>
<protein>
    <recommendedName>
        <fullName evidence="3">Lipoprotein</fullName>
    </recommendedName>
</protein>
<keyword evidence="2" id="KW-1185">Reference proteome</keyword>
<dbReference type="Proteomes" id="UP000198538">
    <property type="component" value="Unassembled WGS sequence"/>
</dbReference>
<dbReference type="RefSeq" id="WP_090918900.1">
    <property type="nucleotide sequence ID" value="NZ_FMVM01000006.1"/>
</dbReference>
<sequence length="177" mass="19973">MMNIIKITMVILVIFTLVGCNSKENLLNESSIYPENILETVSISSNKEIIIYNDVDTEGISTAFLAMGATNLGNQIVKTGSILNTNLDTEVSYHVTNHKWNDNTNTSIIYGLINDPKITKLIISDLNKQNFIELFPHIKEKGERKLWYATLDKPFTVFNLGIKAYNAEGKLIYHFSP</sequence>
<dbReference type="EMBL" id="FMVM01000006">
    <property type="protein sequence ID" value="SCY59086.1"/>
    <property type="molecule type" value="Genomic_DNA"/>
</dbReference>
<evidence type="ECO:0000313" key="2">
    <source>
        <dbReference type="Proteomes" id="UP000198538"/>
    </source>
</evidence>
<evidence type="ECO:0008006" key="3">
    <source>
        <dbReference type="Google" id="ProtNLM"/>
    </source>
</evidence>
<name>A0A1G5H5N1_9BACL</name>